<organism evidence="1 2">
    <name type="scientific">Suillus subaureus</name>
    <dbReference type="NCBI Taxonomy" id="48587"/>
    <lineage>
        <taxon>Eukaryota</taxon>
        <taxon>Fungi</taxon>
        <taxon>Dikarya</taxon>
        <taxon>Basidiomycota</taxon>
        <taxon>Agaricomycotina</taxon>
        <taxon>Agaricomycetes</taxon>
        <taxon>Agaricomycetidae</taxon>
        <taxon>Boletales</taxon>
        <taxon>Suillineae</taxon>
        <taxon>Suillaceae</taxon>
        <taxon>Suillus</taxon>
    </lineage>
</organism>
<evidence type="ECO:0000313" key="2">
    <source>
        <dbReference type="Proteomes" id="UP000807769"/>
    </source>
</evidence>
<protein>
    <submittedName>
        <fullName evidence="1">Uncharacterized protein</fullName>
    </submittedName>
</protein>
<gene>
    <name evidence="1" type="ORF">BJ212DRAFT_1477173</name>
</gene>
<evidence type="ECO:0000313" key="1">
    <source>
        <dbReference type="EMBL" id="KAG1822763.1"/>
    </source>
</evidence>
<name>A0A9P7JHL5_9AGAM</name>
<dbReference type="Proteomes" id="UP000807769">
    <property type="component" value="Unassembled WGS sequence"/>
</dbReference>
<dbReference type="GeneID" id="64633521"/>
<accession>A0A9P7JHL5</accession>
<keyword evidence="2" id="KW-1185">Reference proteome</keyword>
<dbReference type="AlphaFoldDB" id="A0A9P7JHL5"/>
<dbReference type="EMBL" id="JABBWG010000005">
    <property type="protein sequence ID" value="KAG1822763.1"/>
    <property type="molecule type" value="Genomic_DNA"/>
</dbReference>
<comment type="caution">
    <text evidence="1">The sequence shown here is derived from an EMBL/GenBank/DDBJ whole genome shotgun (WGS) entry which is preliminary data.</text>
</comment>
<reference evidence="1" key="1">
    <citation type="journal article" date="2020" name="New Phytol.">
        <title>Comparative genomics reveals dynamic genome evolution in host specialist ectomycorrhizal fungi.</title>
        <authorList>
            <person name="Lofgren L.A."/>
            <person name="Nguyen N.H."/>
            <person name="Vilgalys R."/>
            <person name="Ruytinx J."/>
            <person name="Liao H.L."/>
            <person name="Branco S."/>
            <person name="Kuo A."/>
            <person name="LaButti K."/>
            <person name="Lipzen A."/>
            <person name="Andreopoulos W."/>
            <person name="Pangilinan J."/>
            <person name="Riley R."/>
            <person name="Hundley H."/>
            <person name="Na H."/>
            <person name="Barry K."/>
            <person name="Grigoriev I.V."/>
            <person name="Stajich J.E."/>
            <person name="Kennedy P.G."/>
        </authorList>
    </citation>
    <scope>NUCLEOTIDE SEQUENCE</scope>
    <source>
        <strain evidence="1">MN1</strain>
    </source>
</reference>
<dbReference type="OrthoDB" id="2660310at2759"/>
<proteinExistence type="predicted"/>
<dbReference type="RefSeq" id="XP_041197169.1">
    <property type="nucleotide sequence ID" value="XM_041339505.1"/>
</dbReference>
<sequence length="188" mass="20942">MPQSSTPVIPFYESEGPPQALPLLTYHTEMFCPALSFILISSQEEMAFSTLPLRRHTLTPSRIFTTMSHGTTPIPPHTPTPKVVKLVSFTAEQFTPNSEVSTYSSLSSIDSKDSKIPKLEGEAGHPGHGGYNLETVLNWDDDYFKNFKKHCDISKSKKHQTPAALQEVHSEAIFQNWLTIKGVGQLEI</sequence>